<dbReference type="GO" id="GO:0007005">
    <property type="term" value="P:mitochondrion organization"/>
    <property type="evidence" value="ECO:0007669"/>
    <property type="project" value="TreeGrafter"/>
</dbReference>
<feature type="compositionally biased region" description="Acidic residues" evidence="1">
    <location>
        <begin position="34"/>
        <end position="43"/>
    </location>
</feature>
<reference evidence="4" key="1">
    <citation type="journal article" date="2021" name="IMA Fungus">
        <title>Genomic characterization of three marine fungi, including Emericellopsis atlantica sp. nov. with signatures of a generalist lifestyle and marine biomass degradation.</title>
        <authorList>
            <person name="Hagestad O.C."/>
            <person name="Hou L."/>
            <person name="Andersen J.H."/>
            <person name="Hansen E.H."/>
            <person name="Altermark B."/>
            <person name="Li C."/>
            <person name="Kuhnert E."/>
            <person name="Cox R.J."/>
            <person name="Crous P.W."/>
            <person name="Spatafora J.W."/>
            <person name="Lail K."/>
            <person name="Amirebrahimi M."/>
            <person name="Lipzen A."/>
            <person name="Pangilinan J."/>
            <person name="Andreopoulos W."/>
            <person name="Hayes R.D."/>
            <person name="Ng V."/>
            <person name="Grigoriev I.V."/>
            <person name="Jackson S.A."/>
            <person name="Sutton T.D.S."/>
            <person name="Dobson A.D.W."/>
            <person name="Rama T."/>
        </authorList>
    </citation>
    <scope>NUCLEOTIDE SEQUENCE</scope>
    <source>
        <strain evidence="4">TS7</strain>
    </source>
</reference>
<dbReference type="EMBL" id="MU251255">
    <property type="protein sequence ID" value="KAG9254051.1"/>
    <property type="molecule type" value="Genomic_DNA"/>
</dbReference>
<keyword evidence="2" id="KW-0812">Transmembrane</keyword>
<feature type="domain" description="Mitochondrial adapter protein MCP1 transmembrane" evidence="3">
    <location>
        <begin position="189"/>
        <end position="310"/>
    </location>
</feature>
<dbReference type="GO" id="GO:0005741">
    <property type="term" value="C:mitochondrial outer membrane"/>
    <property type="evidence" value="ECO:0007669"/>
    <property type="project" value="TreeGrafter"/>
</dbReference>
<dbReference type="PANTHER" id="PTHR38409">
    <property type="entry name" value="MDM10-COMPLEMENTING PROTEIN 1"/>
    <property type="match status" value="1"/>
</dbReference>
<dbReference type="PANTHER" id="PTHR38409:SF1">
    <property type="entry name" value="MITOCHONDRIAL ADAPTER PROTEIN MCP1"/>
    <property type="match status" value="1"/>
</dbReference>
<feature type="transmembrane region" description="Helical" evidence="2">
    <location>
        <begin position="284"/>
        <end position="307"/>
    </location>
</feature>
<feature type="transmembrane region" description="Helical" evidence="2">
    <location>
        <begin position="228"/>
        <end position="247"/>
    </location>
</feature>
<proteinExistence type="predicted"/>
<sequence length="329" mass="35582">MVDRRDSLSTNVSLLQLDPAPIDSPEVERPVPPLEDESSEDLESPSASLPSKGSASAPGLSGSGRGPIYYLTRLQKYSSYAMNTFFALHITNVSILPAITGSTDASETYLLMTREIYQTAITEPLLVALPAILHIGSGIALRLVRRSQNVQRYGTTTPGFWAVGSHRKRMSPWPEMSYISLSGYALSFFYSAHVLVNRILPLAVEGDSSNIGLAYVAHGFARSPWVSGIFYAGLIGLSAGHIVWGSAKWLNVAPSTRGWLQRRKGTDASAVVDKKTRKERRRKWLAVQGVAALVAGLWAVGGLGVVARAGASDGWVGKLYDDMFMRIGA</sequence>
<accession>A0A9P7ZLB7</accession>
<dbReference type="Pfam" id="PF07950">
    <property type="entry name" value="MCP1_TM"/>
    <property type="match status" value="2"/>
</dbReference>
<evidence type="ECO:0000256" key="1">
    <source>
        <dbReference type="SAM" id="MobiDB-lite"/>
    </source>
</evidence>
<evidence type="ECO:0000259" key="3">
    <source>
        <dbReference type="Pfam" id="PF07950"/>
    </source>
</evidence>
<gene>
    <name evidence="4" type="ORF">F5Z01DRAFT_655829</name>
</gene>
<keyword evidence="2" id="KW-0472">Membrane</keyword>
<feature type="compositionally biased region" description="Low complexity" evidence="1">
    <location>
        <begin position="44"/>
        <end position="60"/>
    </location>
</feature>
<feature type="domain" description="Mitochondrial adapter protein MCP1 transmembrane" evidence="3">
    <location>
        <begin position="85"/>
        <end position="162"/>
    </location>
</feature>
<comment type="caution">
    <text evidence="4">The sequence shown here is derived from an EMBL/GenBank/DDBJ whole genome shotgun (WGS) entry which is preliminary data.</text>
</comment>
<dbReference type="GO" id="GO:0055088">
    <property type="term" value="P:lipid homeostasis"/>
    <property type="evidence" value="ECO:0007669"/>
    <property type="project" value="InterPro"/>
</dbReference>
<feature type="transmembrane region" description="Helical" evidence="2">
    <location>
        <begin position="120"/>
        <end position="144"/>
    </location>
</feature>
<dbReference type="OrthoDB" id="10259513at2759"/>
<keyword evidence="5" id="KW-1185">Reference proteome</keyword>
<evidence type="ECO:0000313" key="4">
    <source>
        <dbReference type="EMBL" id="KAG9254051.1"/>
    </source>
</evidence>
<dbReference type="RefSeq" id="XP_046117975.1">
    <property type="nucleotide sequence ID" value="XM_046263536.1"/>
</dbReference>
<keyword evidence="2" id="KW-1133">Transmembrane helix</keyword>
<dbReference type="AlphaFoldDB" id="A0A9P7ZLB7"/>
<evidence type="ECO:0000256" key="2">
    <source>
        <dbReference type="SAM" id="Phobius"/>
    </source>
</evidence>
<dbReference type="GeneID" id="70294439"/>
<feature type="region of interest" description="Disordered" evidence="1">
    <location>
        <begin position="1"/>
        <end position="60"/>
    </location>
</feature>
<dbReference type="InterPro" id="IPR039960">
    <property type="entry name" value="MCP1"/>
</dbReference>
<dbReference type="Proteomes" id="UP000887229">
    <property type="component" value="Unassembled WGS sequence"/>
</dbReference>
<dbReference type="InterPro" id="IPR012472">
    <property type="entry name" value="MCP1_TM"/>
</dbReference>
<organism evidence="4 5">
    <name type="scientific">Emericellopsis atlantica</name>
    <dbReference type="NCBI Taxonomy" id="2614577"/>
    <lineage>
        <taxon>Eukaryota</taxon>
        <taxon>Fungi</taxon>
        <taxon>Dikarya</taxon>
        <taxon>Ascomycota</taxon>
        <taxon>Pezizomycotina</taxon>
        <taxon>Sordariomycetes</taxon>
        <taxon>Hypocreomycetidae</taxon>
        <taxon>Hypocreales</taxon>
        <taxon>Bionectriaceae</taxon>
        <taxon>Emericellopsis</taxon>
    </lineage>
</organism>
<name>A0A9P7ZLB7_9HYPO</name>
<protein>
    <recommendedName>
        <fullName evidence="3">Mitochondrial adapter protein MCP1 transmembrane domain-containing protein</fullName>
    </recommendedName>
</protein>
<feature type="transmembrane region" description="Helical" evidence="2">
    <location>
        <begin position="176"/>
        <end position="196"/>
    </location>
</feature>
<feature type="transmembrane region" description="Helical" evidence="2">
    <location>
        <begin position="80"/>
        <end position="100"/>
    </location>
</feature>
<evidence type="ECO:0000313" key="5">
    <source>
        <dbReference type="Proteomes" id="UP000887229"/>
    </source>
</evidence>